<dbReference type="OrthoDB" id="3437960at2759"/>
<dbReference type="FunFam" id="3.30.160.60:FF:000065">
    <property type="entry name" value="B-cell CLL/lymphoma 6, member B"/>
    <property type="match status" value="1"/>
</dbReference>
<keyword evidence="12" id="KW-1185">Reference proteome</keyword>
<comment type="similarity">
    <text evidence="1">Belongs to the krueppel C2H2-type zinc-finger protein family.</text>
</comment>
<evidence type="ECO:0000259" key="10">
    <source>
        <dbReference type="PROSITE" id="PS50157"/>
    </source>
</evidence>
<dbReference type="FunFam" id="3.30.160.60:FF:002343">
    <property type="entry name" value="Zinc finger protein 33A"/>
    <property type="match status" value="1"/>
</dbReference>
<keyword evidence="5" id="KW-0862">Zinc</keyword>
<dbReference type="PANTHER" id="PTHR24379:SF121">
    <property type="entry name" value="C2H2-TYPE DOMAIN-CONTAINING PROTEIN"/>
    <property type="match status" value="1"/>
</dbReference>
<evidence type="ECO:0000313" key="11">
    <source>
        <dbReference type="EMBL" id="GBM72718.1"/>
    </source>
</evidence>
<keyword evidence="8" id="KW-0804">Transcription</keyword>
<dbReference type="Proteomes" id="UP000499080">
    <property type="component" value="Unassembled WGS sequence"/>
</dbReference>
<proteinExistence type="inferred from homology"/>
<dbReference type="EMBL" id="BGPR01002395">
    <property type="protein sequence ID" value="GBM72718.1"/>
    <property type="molecule type" value="Genomic_DNA"/>
</dbReference>
<dbReference type="GO" id="GO:0005634">
    <property type="term" value="C:nucleus"/>
    <property type="evidence" value="ECO:0007669"/>
    <property type="project" value="UniProtKB-ARBA"/>
</dbReference>
<evidence type="ECO:0000256" key="1">
    <source>
        <dbReference type="ARBA" id="ARBA00006991"/>
    </source>
</evidence>
<dbReference type="Pfam" id="PF00096">
    <property type="entry name" value="zf-C2H2"/>
    <property type="match status" value="3"/>
</dbReference>
<evidence type="ECO:0000256" key="6">
    <source>
        <dbReference type="ARBA" id="ARBA00023015"/>
    </source>
</evidence>
<dbReference type="FunFam" id="3.30.160.60:FF:000340">
    <property type="entry name" value="zinc finger protein 473 isoform X1"/>
    <property type="match status" value="1"/>
</dbReference>
<protein>
    <submittedName>
        <fullName evidence="11">Zinc finger protein 39</fullName>
    </submittedName>
</protein>
<dbReference type="FunFam" id="3.30.160.60:FF:000634">
    <property type="entry name" value="Zinc finger X-chromosomal protein"/>
    <property type="match status" value="1"/>
</dbReference>
<dbReference type="FunFam" id="3.30.160.60:FF:002737">
    <property type="entry name" value="AGAP008430-PA"/>
    <property type="match status" value="1"/>
</dbReference>
<dbReference type="PROSITE" id="PS50157">
    <property type="entry name" value="ZINC_FINGER_C2H2_2"/>
    <property type="match status" value="5"/>
</dbReference>
<dbReference type="AlphaFoldDB" id="A0A4Y2I4Y0"/>
<keyword evidence="7" id="KW-0238">DNA-binding</keyword>
<dbReference type="Pfam" id="PF13894">
    <property type="entry name" value="zf-C2H2_4"/>
    <property type="match status" value="1"/>
</dbReference>
<feature type="domain" description="C2H2-type" evidence="10">
    <location>
        <begin position="451"/>
        <end position="478"/>
    </location>
</feature>
<reference evidence="11 12" key="1">
    <citation type="journal article" date="2019" name="Sci. Rep.">
        <title>Orb-weaving spider Araneus ventricosus genome elucidates the spidroin gene catalogue.</title>
        <authorList>
            <person name="Kono N."/>
            <person name="Nakamura H."/>
            <person name="Ohtoshi R."/>
            <person name="Moran D.A.P."/>
            <person name="Shinohara A."/>
            <person name="Yoshida Y."/>
            <person name="Fujiwara M."/>
            <person name="Mori M."/>
            <person name="Tomita M."/>
            <person name="Arakawa K."/>
        </authorList>
    </citation>
    <scope>NUCLEOTIDE SEQUENCE [LARGE SCALE GENOMIC DNA]</scope>
</reference>
<dbReference type="InterPro" id="IPR036236">
    <property type="entry name" value="Znf_C2H2_sf"/>
</dbReference>
<keyword evidence="2" id="KW-0479">Metal-binding</keyword>
<feature type="domain" description="C2H2-type" evidence="10">
    <location>
        <begin position="479"/>
        <end position="506"/>
    </location>
</feature>
<dbReference type="PROSITE" id="PS00028">
    <property type="entry name" value="ZINC_FINGER_C2H2_1"/>
    <property type="match status" value="5"/>
</dbReference>
<feature type="domain" description="C2H2-type" evidence="10">
    <location>
        <begin position="563"/>
        <end position="585"/>
    </location>
</feature>
<dbReference type="GO" id="GO:0003677">
    <property type="term" value="F:DNA binding"/>
    <property type="evidence" value="ECO:0007669"/>
    <property type="project" value="UniProtKB-KW"/>
</dbReference>
<dbReference type="PANTHER" id="PTHR24379">
    <property type="entry name" value="KRAB AND ZINC FINGER DOMAIN-CONTAINING"/>
    <property type="match status" value="1"/>
</dbReference>
<evidence type="ECO:0000313" key="12">
    <source>
        <dbReference type="Proteomes" id="UP000499080"/>
    </source>
</evidence>
<keyword evidence="4 9" id="KW-0863">Zinc-finger</keyword>
<dbReference type="SUPFAM" id="SSF57667">
    <property type="entry name" value="beta-beta-alpha zinc fingers"/>
    <property type="match status" value="3"/>
</dbReference>
<evidence type="ECO:0000256" key="9">
    <source>
        <dbReference type="PROSITE-ProRule" id="PRU00042"/>
    </source>
</evidence>
<dbReference type="InterPro" id="IPR013087">
    <property type="entry name" value="Znf_C2H2_type"/>
</dbReference>
<evidence type="ECO:0000256" key="4">
    <source>
        <dbReference type="ARBA" id="ARBA00022771"/>
    </source>
</evidence>
<accession>A0A4Y2I4Y0</accession>
<feature type="domain" description="C2H2-type" evidence="10">
    <location>
        <begin position="535"/>
        <end position="562"/>
    </location>
</feature>
<evidence type="ECO:0000256" key="3">
    <source>
        <dbReference type="ARBA" id="ARBA00022737"/>
    </source>
</evidence>
<evidence type="ECO:0000256" key="2">
    <source>
        <dbReference type="ARBA" id="ARBA00022723"/>
    </source>
</evidence>
<dbReference type="Gene3D" id="3.30.160.60">
    <property type="entry name" value="Classic Zinc Finger"/>
    <property type="match status" value="5"/>
</dbReference>
<organism evidence="11 12">
    <name type="scientific">Araneus ventricosus</name>
    <name type="common">Orbweaver spider</name>
    <name type="synonym">Epeira ventricosa</name>
    <dbReference type="NCBI Taxonomy" id="182803"/>
    <lineage>
        <taxon>Eukaryota</taxon>
        <taxon>Metazoa</taxon>
        <taxon>Ecdysozoa</taxon>
        <taxon>Arthropoda</taxon>
        <taxon>Chelicerata</taxon>
        <taxon>Arachnida</taxon>
        <taxon>Araneae</taxon>
        <taxon>Araneomorphae</taxon>
        <taxon>Entelegynae</taxon>
        <taxon>Araneoidea</taxon>
        <taxon>Araneidae</taxon>
        <taxon>Araneus</taxon>
    </lineage>
</organism>
<keyword evidence="6" id="KW-0805">Transcription regulation</keyword>
<gene>
    <name evidence="11" type="primary">Zfp39_2</name>
    <name evidence="11" type="ORF">AVEN_189642_1</name>
</gene>
<dbReference type="SMART" id="SM00355">
    <property type="entry name" value="ZnF_C2H2"/>
    <property type="match status" value="5"/>
</dbReference>
<evidence type="ECO:0000256" key="5">
    <source>
        <dbReference type="ARBA" id="ARBA00022833"/>
    </source>
</evidence>
<comment type="caution">
    <text evidence="11">The sequence shown here is derived from an EMBL/GenBank/DDBJ whole genome shotgun (WGS) entry which is preliminary data.</text>
</comment>
<sequence length="585" mass="67145">MAELMCFFCFKTYDSIIGHHCLNGWWIPGYTSRSTTVEAVAEDLDSMKQETTHGPCVQINKTTLVSTELVNMNPMFSKETYLYNQVTYGNDQMTYSSQDFTTEGSSNHLMTMNSVQSYAEECAISGLNNPALFHRNELCTNDCNMEMRLSSEVSSKIDRLTSMVCQMGLDKDNLSMLSIPNTFNNRNDFAPVSGAIDSMPTYGDPKMDVFADVQSIPKIQNDPSKLINNFVERILGYEISSESNDAHIINVDPGRKDRELIVGNKPDNETAVDNIRLSEKYLQFVKYGQITQRILAKDDLDSMTNNSVVMEAAPSRDFVLSNIPTHGSPVHTGSMNDQVRIDRTNVVMMRHKCNNASTEVKIGFNDMNFRRGTEKSATIGNSFTQKSDFFENCHVDDEYILDGPSFSEFNENYTSVCLKDLQSNCNIKRHSMQRNRHLKKHMIIHKVIKQYKCDVCEKSFRQKRVLQRHAFTHTGDKPHECKLCGKKFSRKSNLNRHKDTHKVLKQYKCDACEKSFRRKEHLQRHAFIHMGDKPFKCEVCEKSFTEKKHLQTHVLTHTGEKPHECIICGKKFLYKSNLNRHSKTH</sequence>
<evidence type="ECO:0000256" key="7">
    <source>
        <dbReference type="ARBA" id="ARBA00023125"/>
    </source>
</evidence>
<feature type="domain" description="C2H2-type" evidence="10">
    <location>
        <begin position="507"/>
        <end position="534"/>
    </location>
</feature>
<dbReference type="GO" id="GO:0006355">
    <property type="term" value="P:regulation of DNA-templated transcription"/>
    <property type="evidence" value="ECO:0007669"/>
    <property type="project" value="UniProtKB-ARBA"/>
</dbReference>
<name>A0A4Y2I4Y0_ARAVE</name>
<evidence type="ECO:0000256" key="8">
    <source>
        <dbReference type="ARBA" id="ARBA00023163"/>
    </source>
</evidence>
<dbReference type="GO" id="GO:0008270">
    <property type="term" value="F:zinc ion binding"/>
    <property type="evidence" value="ECO:0007669"/>
    <property type="project" value="UniProtKB-KW"/>
</dbReference>
<keyword evidence="3" id="KW-0677">Repeat</keyword>